<dbReference type="Pfam" id="PF00018">
    <property type="entry name" value="SH3_1"/>
    <property type="match status" value="1"/>
</dbReference>
<dbReference type="PROSITE" id="PS50002">
    <property type="entry name" value="SH3"/>
    <property type="match status" value="1"/>
</dbReference>
<dbReference type="PROSITE" id="PS51741">
    <property type="entry name" value="F_BAR"/>
    <property type="match status" value="1"/>
</dbReference>
<protein>
    <recommendedName>
        <fullName evidence="14">SH3 domain-containing protein</fullName>
    </recommendedName>
</protein>
<feature type="region of interest" description="Disordered" evidence="9">
    <location>
        <begin position="302"/>
        <end position="321"/>
    </location>
</feature>
<dbReference type="AlphaFoldDB" id="D8Q9W3"/>
<keyword evidence="4" id="KW-0597">Phosphoprotein</keyword>
<dbReference type="STRING" id="578458.D8Q9W3"/>
<feature type="region of interest" description="Disordered" evidence="9">
    <location>
        <begin position="1"/>
        <end position="29"/>
    </location>
</feature>
<evidence type="ECO:0000256" key="5">
    <source>
        <dbReference type="ARBA" id="ARBA00023212"/>
    </source>
</evidence>
<dbReference type="RefSeq" id="XP_003030200.1">
    <property type="nucleotide sequence ID" value="XM_003030154.1"/>
</dbReference>
<dbReference type="SUPFAM" id="SSF50044">
    <property type="entry name" value="SH3-domain"/>
    <property type="match status" value="1"/>
</dbReference>
<feature type="coiled-coil region" evidence="8">
    <location>
        <begin position="193"/>
        <end position="220"/>
    </location>
</feature>
<evidence type="ECO:0000256" key="6">
    <source>
        <dbReference type="PROSITE-ProRule" id="PRU00192"/>
    </source>
</evidence>
<name>D8Q9W3_SCHCM</name>
<keyword evidence="7 8" id="KW-0175">Coiled coil</keyword>
<dbReference type="GO" id="GO:0120104">
    <property type="term" value="C:mitotic actomyosin contractile ring, proximal layer"/>
    <property type="evidence" value="ECO:0007669"/>
    <property type="project" value="TreeGrafter"/>
</dbReference>
<dbReference type="InterPro" id="IPR027267">
    <property type="entry name" value="AH/BAR_dom_sf"/>
</dbReference>
<evidence type="ECO:0000256" key="3">
    <source>
        <dbReference type="ARBA" id="ARBA00022490"/>
    </source>
</evidence>
<dbReference type="SMART" id="SM00055">
    <property type="entry name" value="FCH"/>
    <property type="match status" value="1"/>
</dbReference>
<dbReference type="eggNOG" id="KOG2398">
    <property type="taxonomic scope" value="Eukaryota"/>
</dbReference>
<feature type="region of interest" description="Disordered" evidence="9">
    <location>
        <begin position="326"/>
        <end position="416"/>
    </location>
</feature>
<dbReference type="Proteomes" id="UP000007431">
    <property type="component" value="Unassembled WGS sequence"/>
</dbReference>
<evidence type="ECO:0000256" key="4">
    <source>
        <dbReference type="ARBA" id="ARBA00022553"/>
    </source>
</evidence>
<sequence length="494" mass="55762">MTVHRPVSTMTASGSRPQPAKRAVEGEELESDPHDFCNSFWGPGASAATVVFSRMRSGMRTTEQLREFWEERAQIEEEYAARLARLAQKTIGEDEIGELRNSLDTMMHETEEQAAAHELLCSQIRTVLEAHTTQFLAKQKEHKKHKQTLMERNLKAKQAAESRVVKARERYEGDRLKIASYTQQMAITRGQELERLQGKLEVVQQTIKTNEREFEQYTRALGDLVPMWETDWKEFCDLCQDLEEERMDFMKDVMWNYANAVSALCVSDDQSCERVRVALDQFDPEKDVEDFARQFGTGNALPSAPTFVPSTGQGASSSSIIANPVRRTATFNRRSRRSTILASTPSALQRSFSRAMPHNRSDSVNADDGSSSSGSMQSRERPRIVTDAALLNGNGKRESQPLPIPGPESAYPAPQVPDLPMTRPPEHLGGRILFYVKALYDYTATTDEEFDFQAGDVIAVTETPDDGWWSGELLDEARREEGRNIFPSNFVCLF</sequence>
<feature type="compositionally biased region" description="Polar residues" evidence="9">
    <location>
        <begin position="340"/>
        <end position="352"/>
    </location>
</feature>
<dbReference type="InterPro" id="IPR036028">
    <property type="entry name" value="SH3-like_dom_sf"/>
</dbReference>
<dbReference type="InterPro" id="IPR001060">
    <property type="entry name" value="FCH_dom"/>
</dbReference>
<dbReference type="Gene3D" id="2.30.30.40">
    <property type="entry name" value="SH3 Domains"/>
    <property type="match status" value="1"/>
</dbReference>
<keyword evidence="2 6" id="KW-0728">SH3 domain</keyword>
<feature type="domain" description="SH3" evidence="10">
    <location>
        <begin position="431"/>
        <end position="494"/>
    </location>
</feature>
<dbReference type="PANTHER" id="PTHR23065:SF7">
    <property type="entry name" value="NOSTRIN, ISOFORM H"/>
    <property type="match status" value="1"/>
</dbReference>
<dbReference type="CDD" id="cd00174">
    <property type="entry name" value="SH3"/>
    <property type="match status" value="1"/>
</dbReference>
<dbReference type="HOGENOM" id="CLU_003525_1_1_1"/>
<evidence type="ECO:0000256" key="9">
    <source>
        <dbReference type="SAM" id="MobiDB-lite"/>
    </source>
</evidence>
<comment type="subcellular location">
    <subcellularLocation>
        <location evidence="1">Cytoplasm</location>
        <location evidence="1">Cytoskeleton</location>
    </subcellularLocation>
</comment>
<dbReference type="PANTHER" id="PTHR23065">
    <property type="entry name" value="PROLINE-SERINE-THREONINE PHOSPHATASE INTERACTING PROTEIN 1"/>
    <property type="match status" value="1"/>
</dbReference>
<keyword evidence="3" id="KW-0963">Cytoplasm</keyword>
<dbReference type="InterPro" id="IPR001452">
    <property type="entry name" value="SH3_domain"/>
</dbReference>
<dbReference type="SUPFAM" id="SSF103657">
    <property type="entry name" value="BAR/IMD domain-like"/>
    <property type="match status" value="1"/>
</dbReference>
<dbReference type="GO" id="GO:0009898">
    <property type="term" value="C:cytoplasmic side of plasma membrane"/>
    <property type="evidence" value="ECO:0007669"/>
    <property type="project" value="TreeGrafter"/>
</dbReference>
<evidence type="ECO:0000256" key="8">
    <source>
        <dbReference type="SAM" id="Coils"/>
    </source>
</evidence>
<dbReference type="PRINTS" id="PR00452">
    <property type="entry name" value="SH3DOMAIN"/>
</dbReference>
<dbReference type="KEGG" id="scm:SCHCO_02340174"/>
<proteinExistence type="predicted"/>
<dbReference type="GO" id="GO:0005543">
    <property type="term" value="F:phospholipid binding"/>
    <property type="evidence" value="ECO:0007669"/>
    <property type="project" value="TreeGrafter"/>
</dbReference>
<dbReference type="FunCoup" id="D8Q9W3">
    <property type="interactions" value="27"/>
</dbReference>
<organism evidence="13">
    <name type="scientific">Schizophyllum commune (strain H4-8 / FGSC 9210)</name>
    <name type="common">Split gill fungus</name>
    <dbReference type="NCBI Taxonomy" id="578458"/>
    <lineage>
        <taxon>Eukaryota</taxon>
        <taxon>Fungi</taxon>
        <taxon>Dikarya</taxon>
        <taxon>Basidiomycota</taxon>
        <taxon>Agaricomycotina</taxon>
        <taxon>Agaricomycetes</taxon>
        <taxon>Agaricomycetidae</taxon>
        <taxon>Agaricales</taxon>
        <taxon>Schizophyllaceae</taxon>
        <taxon>Schizophyllum</taxon>
    </lineage>
</organism>
<dbReference type="VEuPathDB" id="FungiDB:SCHCODRAFT_02340174"/>
<dbReference type="OrthoDB" id="19092at2759"/>
<feature type="domain" description="F-BAR" evidence="11">
    <location>
        <begin position="34"/>
        <end position="287"/>
    </location>
</feature>
<evidence type="ECO:0000256" key="1">
    <source>
        <dbReference type="ARBA" id="ARBA00004245"/>
    </source>
</evidence>
<evidence type="ECO:0000256" key="2">
    <source>
        <dbReference type="ARBA" id="ARBA00022443"/>
    </source>
</evidence>
<evidence type="ECO:0000259" key="11">
    <source>
        <dbReference type="PROSITE" id="PS51741"/>
    </source>
</evidence>
<accession>D8Q9W3</accession>
<dbReference type="Gene3D" id="1.20.1270.60">
    <property type="entry name" value="Arfaptin homology (AH) domain/BAR domain"/>
    <property type="match status" value="1"/>
</dbReference>
<dbReference type="InterPro" id="IPR031160">
    <property type="entry name" value="F_BAR_dom"/>
</dbReference>
<dbReference type="Pfam" id="PF00611">
    <property type="entry name" value="FCH"/>
    <property type="match status" value="1"/>
</dbReference>
<evidence type="ECO:0000313" key="13">
    <source>
        <dbReference type="Proteomes" id="UP000007431"/>
    </source>
</evidence>
<dbReference type="SMART" id="SM00326">
    <property type="entry name" value="SH3"/>
    <property type="match status" value="1"/>
</dbReference>
<evidence type="ECO:0008006" key="14">
    <source>
        <dbReference type="Google" id="ProtNLM"/>
    </source>
</evidence>
<evidence type="ECO:0000256" key="7">
    <source>
        <dbReference type="PROSITE-ProRule" id="PRU01077"/>
    </source>
</evidence>
<evidence type="ECO:0000259" key="10">
    <source>
        <dbReference type="PROSITE" id="PS50002"/>
    </source>
</evidence>
<gene>
    <name evidence="12" type="ORF">SCHCODRAFT_16550</name>
</gene>
<dbReference type="GeneID" id="9591620"/>
<reference evidence="12 13" key="1">
    <citation type="journal article" date="2010" name="Nat. Biotechnol.">
        <title>Genome sequence of the model mushroom Schizophyllum commune.</title>
        <authorList>
            <person name="Ohm R.A."/>
            <person name="de Jong J.F."/>
            <person name="Lugones L.G."/>
            <person name="Aerts A."/>
            <person name="Kothe E."/>
            <person name="Stajich J.E."/>
            <person name="de Vries R.P."/>
            <person name="Record E."/>
            <person name="Levasseur A."/>
            <person name="Baker S.E."/>
            <person name="Bartholomew K.A."/>
            <person name="Coutinho P.M."/>
            <person name="Erdmann S."/>
            <person name="Fowler T.J."/>
            <person name="Gathman A.C."/>
            <person name="Lombard V."/>
            <person name="Henrissat B."/>
            <person name="Knabe N."/>
            <person name="Kuees U."/>
            <person name="Lilly W.W."/>
            <person name="Lindquist E."/>
            <person name="Lucas S."/>
            <person name="Magnuson J.K."/>
            <person name="Piumi F."/>
            <person name="Raudaskoski M."/>
            <person name="Salamov A."/>
            <person name="Schmutz J."/>
            <person name="Schwarze F.W.M.R."/>
            <person name="vanKuyk P.A."/>
            <person name="Horton J.S."/>
            <person name="Grigoriev I.V."/>
            <person name="Woesten H.A.B."/>
        </authorList>
    </citation>
    <scope>NUCLEOTIDE SEQUENCE [LARGE SCALE GENOMIC DNA]</scope>
    <source>
        <strain evidence="13">H4-8 / FGSC 9210</strain>
    </source>
</reference>
<dbReference type="InParanoid" id="D8Q9W3"/>
<feature type="compositionally biased region" description="Polar residues" evidence="9">
    <location>
        <begin position="308"/>
        <end position="321"/>
    </location>
</feature>
<dbReference type="FunFam" id="2.30.30.40:FF:000312">
    <property type="entry name" value="Related to Cell division control protein 15"/>
    <property type="match status" value="1"/>
</dbReference>
<evidence type="ECO:0000313" key="12">
    <source>
        <dbReference type="EMBL" id="EFI95297.1"/>
    </source>
</evidence>
<keyword evidence="13" id="KW-1185">Reference proteome</keyword>
<keyword evidence="5" id="KW-0206">Cytoskeleton</keyword>
<dbReference type="EMBL" id="GL377308">
    <property type="protein sequence ID" value="EFI95297.1"/>
    <property type="molecule type" value="Genomic_DNA"/>
</dbReference>
<feature type="compositionally biased region" description="Low complexity" evidence="9">
    <location>
        <begin position="362"/>
        <end position="377"/>
    </location>
</feature>
<dbReference type="GO" id="GO:0030036">
    <property type="term" value="P:actin cytoskeleton organization"/>
    <property type="evidence" value="ECO:0007669"/>
    <property type="project" value="UniProtKB-ARBA"/>
</dbReference>
<dbReference type="OMA" id="RFAKSWN"/>